<protein>
    <submittedName>
        <fullName evidence="3">DivIVA domain-containing protein</fullName>
    </submittedName>
</protein>
<evidence type="ECO:0000313" key="4">
    <source>
        <dbReference type="Proteomes" id="UP001500928"/>
    </source>
</evidence>
<dbReference type="Proteomes" id="UP001500928">
    <property type="component" value="Unassembled WGS sequence"/>
</dbReference>
<keyword evidence="1" id="KW-0175">Coiled coil</keyword>
<feature type="region of interest" description="Disordered" evidence="2">
    <location>
        <begin position="218"/>
        <end position="272"/>
    </location>
</feature>
<reference evidence="4" key="1">
    <citation type="journal article" date="2019" name="Int. J. Syst. Evol. Microbiol.">
        <title>The Global Catalogue of Microorganisms (GCM) 10K type strain sequencing project: providing services to taxonomists for standard genome sequencing and annotation.</title>
        <authorList>
            <consortium name="The Broad Institute Genomics Platform"/>
            <consortium name="The Broad Institute Genome Sequencing Center for Infectious Disease"/>
            <person name="Wu L."/>
            <person name="Ma J."/>
        </authorList>
    </citation>
    <scope>NUCLEOTIDE SEQUENCE [LARGE SCALE GENOMIC DNA]</scope>
    <source>
        <strain evidence="4">JCM 17979</strain>
    </source>
</reference>
<feature type="compositionally biased region" description="Low complexity" evidence="2">
    <location>
        <begin position="223"/>
        <end position="234"/>
    </location>
</feature>
<evidence type="ECO:0000313" key="3">
    <source>
        <dbReference type="EMBL" id="GAA4807109.1"/>
    </source>
</evidence>
<keyword evidence="4" id="KW-1185">Reference proteome</keyword>
<accession>A0ABP9CDB5</accession>
<evidence type="ECO:0000256" key="2">
    <source>
        <dbReference type="SAM" id="MobiDB-lite"/>
    </source>
</evidence>
<comment type="caution">
    <text evidence="3">The sequence shown here is derived from an EMBL/GenBank/DDBJ whole genome shotgun (WGS) entry which is preliminary data.</text>
</comment>
<dbReference type="CDD" id="cd06503">
    <property type="entry name" value="ATP-synt_Fo_b"/>
    <property type="match status" value="1"/>
</dbReference>
<feature type="coiled-coil region" evidence="1">
    <location>
        <begin position="72"/>
        <end position="143"/>
    </location>
</feature>
<sequence>MIAGRTLLGVYRVFEALDELVTLCEEARGLPMTSNCVLPRGDVLELLDDVREAIPGELDDAQDVLDHRDKLVADATEEAERAREDARVEADRLLAETREQAQQMIAEAEHEAERTVGRGRREYAELTERAEAEAERMVEAGRQHYERSVADGRAEQARLVEAHEVTRAAHAEAGRLVDAATDEAERRRTECDHYVDGTLADFSETLESVLDTVGRHRHELRMSAPSGAVAAGPPRGRDDRDEPDDREPELRDHEREGRRPRWSERLSERLGA</sequence>
<proteinExistence type="predicted"/>
<feature type="compositionally biased region" description="Basic and acidic residues" evidence="2">
    <location>
        <begin position="248"/>
        <end position="272"/>
    </location>
</feature>
<dbReference type="PANTHER" id="PTHR38010:SF1">
    <property type="entry name" value="SLR0848 PROTEIN"/>
    <property type="match status" value="1"/>
</dbReference>
<dbReference type="PANTHER" id="PTHR38010">
    <property type="entry name" value="SLR0848 PROTEIN"/>
    <property type="match status" value="1"/>
</dbReference>
<dbReference type="EMBL" id="BAABHO010000056">
    <property type="protein sequence ID" value="GAA4807109.1"/>
    <property type="molecule type" value="Genomic_DNA"/>
</dbReference>
<name>A0ABP9CDB5_9PSEU</name>
<gene>
    <name evidence="3" type="ORF">GCM10023200_50930</name>
</gene>
<evidence type="ECO:0000256" key="1">
    <source>
        <dbReference type="SAM" id="Coils"/>
    </source>
</evidence>
<organism evidence="3 4">
    <name type="scientific">Actinomycetospora chlora</name>
    <dbReference type="NCBI Taxonomy" id="663608"/>
    <lineage>
        <taxon>Bacteria</taxon>
        <taxon>Bacillati</taxon>
        <taxon>Actinomycetota</taxon>
        <taxon>Actinomycetes</taxon>
        <taxon>Pseudonocardiales</taxon>
        <taxon>Pseudonocardiaceae</taxon>
        <taxon>Actinomycetospora</taxon>
    </lineage>
</organism>